<evidence type="ECO:0000256" key="1">
    <source>
        <dbReference type="ARBA" id="ARBA00004417"/>
    </source>
</evidence>
<keyword evidence="3" id="KW-0813">Transport</keyword>
<dbReference type="PANTHER" id="PTHR43297:SF2">
    <property type="entry name" value="DIPEPTIDE TRANSPORT ATP-BINDING PROTEIN DPPD"/>
    <property type="match status" value="1"/>
</dbReference>
<keyword evidence="9" id="KW-0614">Plasmid</keyword>
<evidence type="ECO:0000313" key="10">
    <source>
        <dbReference type="Proteomes" id="UP000199754"/>
    </source>
</evidence>
<dbReference type="InterPro" id="IPR003439">
    <property type="entry name" value="ABC_transporter-like_ATP-bd"/>
</dbReference>
<evidence type="ECO:0000256" key="5">
    <source>
        <dbReference type="ARBA" id="ARBA00022741"/>
    </source>
</evidence>
<dbReference type="PANTHER" id="PTHR43297">
    <property type="entry name" value="OLIGOPEPTIDE TRANSPORT ATP-BINDING PROTEIN APPD"/>
    <property type="match status" value="1"/>
</dbReference>
<dbReference type="Gene3D" id="3.40.50.300">
    <property type="entry name" value="P-loop containing nucleotide triphosphate hydrolases"/>
    <property type="match status" value="1"/>
</dbReference>
<evidence type="ECO:0000256" key="7">
    <source>
        <dbReference type="ARBA" id="ARBA00023136"/>
    </source>
</evidence>
<dbReference type="GO" id="GO:0005886">
    <property type="term" value="C:plasma membrane"/>
    <property type="evidence" value="ECO:0007669"/>
    <property type="project" value="UniProtKB-SubCell"/>
</dbReference>
<evidence type="ECO:0000256" key="2">
    <source>
        <dbReference type="ARBA" id="ARBA00005417"/>
    </source>
</evidence>
<dbReference type="SUPFAM" id="SSF52540">
    <property type="entry name" value="P-loop containing nucleoside triphosphate hydrolases"/>
    <property type="match status" value="1"/>
</dbReference>
<comment type="subcellular location">
    <subcellularLocation>
        <location evidence="1">Cell inner membrane</location>
        <topology evidence="1">Peripheral membrane protein</topology>
    </subcellularLocation>
</comment>
<evidence type="ECO:0000256" key="6">
    <source>
        <dbReference type="ARBA" id="ARBA00022840"/>
    </source>
</evidence>
<dbReference type="Pfam" id="PF00005">
    <property type="entry name" value="ABC_tran"/>
    <property type="match status" value="1"/>
</dbReference>
<evidence type="ECO:0000256" key="4">
    <source>
        <dbReference type="ARBA" id="ARBA00022475"/>
    </source>
</evidence>
<proteinExistence type="inferred from homology"/>
<gene>
    <name evidence="9" type="primary">oppD</name>
    <name evidence="9" type="ORF">SULPSESMR1_04260</name>
</gene>
<dbReference type="InterPro" id="IPR003593">
    <property type="entry name" value="AAA+_ATPase"/>
</dbReference>
<dbReference type="CDD" id="cd03257">
    <property type="entry name" value="ABC_NikE_OppD_transporters"/>
    <property type="match status" value="1"/>
</dbReference>
<dbReference type="InterPro" id="IPR027417">
    <property type="entry name" value="P-loop_NTPase"/>
</dbReference>
<protein>
    <submittedName>
        <fullName evidence="9">Oligopeptide transport ATP-binding protein OppD</fullName>
    </submittedName>
</protein>
<keyword evidence="4" id="KW-1003">Cell membrane</keyword>
<feature type="domain" description="ABC transporter" evidence="8">
    <location>
        <begin position="7"/>
        <end position="258"/>
    </location>
</feature>
<dbReference type="PROSITE" id="PS50893">
    <property type="entry name" value="ABC_TRANSPORTER_2"/>
    <property type="match status" value="1"/>
</dbReference>
<keyword evidence="10" id="KW-1185">Reference proteome</keyword>
<dbReference type="AlphaFoldDB" id="A0A221K7N3"/>
<dbReference type="Pfam" id="PF08352">
    <property type="entry name" value="oligo_HPY"/>
    <property type="match status" value="1"/>
</dbReference>
<evidence type="ECO:0000259" key="8">
    <source>
        <dbReference type="PROSITE" id="PS50893"/>
    </source>
</evidence>
<dbReference type="Proteomes" id="UP000199754">
    <property type="component" value="Plasmid pSMR1-3"/>
</dbReference>
<name>A0A221K7N3_9RHOB</name>
<dbReference type="InterPro" id="IPR013563">
    <property type="entry name" value="Oligopep_ABC_C"/>
</dbReference>
<reference evidence="9 10" key="1">
    <citation type="submission" date="2017-07" db="EMBL/GenBank/DDBJ databases">
        <title>Genome Sequence of Sulfitobacter pseudonitzschiae Strain SMR1 Isolated from a culture of the Diatom Skeletonema marinoi.</title>
        <authorList>
            <person name="Topel M."/>
            <person name="Pinder M.I.M."/>
            <person name="Johansson O.N."/>
            <person name="Kourtchenko O."/>
            <person name="Godhe A."/>
            <person name="Clarke A.K."/>
        </authorList>
    </citation>
    <scope>NUCLEOTIDE SEQUENCE [LARGE SCALE GENOMIC DNA]</scope>
    <source>
        <strain evidence="9 10">SMR1</strain>
        <plasmid evidence="9 10">pSMR1-3</plasmid>
    </source>
</reference>
<dbReference type="EMBL" id="CP022418">
    <property type="protein sequence ID" value="ASM74986.1"/>
    <property type="molecule type" value="Genomic_DNA"/>
</dbReference>
<sequence>MMQEIVLDVRNLSTGFVTARGLLQAVDDVSFTLRRGQTLAIVGESGSGKSVLSRTILGLLPAHAQTAPQAWVALNGRLLGGLSERGLRGIRGREIAIVFQDPMTSLNPTLTIGKQICEVLRIHLGMSRARARSRAIELLASVGMPQPDARIGQYPHQLSGGMRQRVAIAIALAAEPDVLIADEPTTALDVTVQADILDLLQRQVRERNMAMILITHDMGVVASRADDVMVMYAGRVVEQAPVRSLFHDTRMPYTAALMASIPRLSAPVGTLETIGGRPPDLIDPPPGCAFAPRCRFADTRCHAQRPDLSGDSHRFACWNPLTRKEVA</sequence>
<dbReference type="InterPro" id="IPR050388">
    <property type="entry name" value="ABC_Ni/Peptide_Import"/>
</dbReference>
<evidence type="ECO:0000313" key="9">
    <source>
        <dbReference type="EMBL" id="ASM74986.1"/>
    </source>
</evidence>
<geneLocation type="plasmid" evidence="9 10">
    <name>pSMR1-3</name>
</geneLocation>
<dbReference type="KEGG" id="spse:SULPSESMR1_04260"/>
<keyword evidence="7" id="KW-0472">Membrane</keyword>
<comment type="similarity">
    <text evidence="2">Belongs to the ABC transporter superfamily.</text>
</comment>
<evidence type="ECO:0000256" key="3">
    <source>
        <dbReference type="ARBA" id="ARBA00022448"/>
    </source>
</evidence>
<keyword evidence="6 9" id="KW-0067">ATP-binding</keyword>
<dbReference type="InterPro" id="IPR017871">
    <property type="entry name" value="ABC_transporter-like_CS"/>
</dbReference>
<dbReference type="SMART" id="SM00382">
    <property type="entry name" value="AAA"/>
    <property type="match status" value="1"/>
</dbReference>
<dbReference type="GO" id="GO:0055085">
    <property type="term" value="P:transmembrane transport"/>
    <property type="evidence" value="ECO:0007669"/>
    <property type="project" value="UniProtKB-ARBA"/>
</dbReference>
<accession>A0A221K7N3</accession>
<dbReference type="PROSITE" id="PS00211">
    <property type="entry name" value="ABC_TRANSPORTER_1"/>
    <property type="match status" value="1"/>
</dbReference>
<dbReference type="FunFam" id="3.40.50.300:FF:000016">
    <property type="entry name" value="Oligopeptide ABC transporter ATP-binding component"/>
    <property type="match status" value="1"/>
</dbReference>
<dbReference type="NCBIfam" id="TIGR01727">
    <property type="entry name" value="oligo_HPY"/>
    <property type="match status" value="1"/>
</dbReference>
<keyword evidence="5" id="KW-0547">Nucleotide-binding</keyword>
<dbReference type="GO" id="GO:0015833">
    <property type="term" value="P:peptide transport"/>
    <property type="evidence" value="ECO:0007669"/>
    <property type="project" value="InterPro"/>
</dbReference>
<dbReference type="GO" id="GO:0016887">
    <property type="term" value="F:ATP hydrolysis activity"/>
    <property type="evidence" value="ECO:0007669"/>
    <property type="project" value="InterPro"/>
</dbReference>
<organism evidence="9 10">
    <name type="scientific">Pseudosulfitobacter pseudonitzschiae</name>
    <dbReference type="NCBI Taxonomy" id="1402135"/>
    <lineage>
        <taxon>Bacteria</taxon>
        <taxon>Pseudomonadati</taxon>
        <taxon>Pseudomonadota</taxon>
        <taxon>Alphaproteobacteria</taxon>
        <taxon>Rhodobacterales</taxon>
        <taxon>Roseobacteraceae</taxon>
        <taxon>Pseudosulfitobacter</taxon>
    </lineage>
</organism>
<dbReference type="GO" id="GO:0005524">
    <property type="term" value="F:ATP binding"/>
    <property type="evidence" value="ECO:0007669"/>
    <property type="project" value="UniProtKB-KW"/>
</dbReference>